<comment type="subcellular location">
    <subcellularLocation>
        <location evidence="1">Endomembrane system</location>
        <topology evidence="1">Multi-pass membrane protein</topology>
    </subcellularLocation>
    <subcellularLocation>
        <location evidence="5">Endoplasmic reticulum membrane</location>
    </subcellularLocation>
</comment>
<dbReference type="EC" id="1.3.1.94" evidence="5"/>
<evidence type="ECO:0000256" key="1">
    <source>
        <dbReference type="ARBA" id="ARBA00004127"/>
    </source>
</evidence>
<keyword evidence="2 5" id="KW-0812">Transmembrane</keyword>
<evidence type="ECO:0000256" key="4">
    <source>
        <dbReference type="ARBA" id="ARBA00023136"/>
    </source>
</evidence>
<comment type="similarity">
    <text evidence="5">Belongs to the steroid 5-alpha reductase family. Polyprenal reductase subfamily.</text>
</comment>
<comment type="catalytic activity">
    <reaction evidence="5">
        <text>a di-trans,poly-cis-dolichal + NADP(+) = a di-trans,poly-cis-polyprenal + NADPH + H(+)</text>
        <dbReference type="Rhea" id="RHEA:80727"/>
        <dbReference type="Rhea" id="RHEA-COMP:19536"/>
        <dbReference type="Rhea" id="RHEA-COMP:19537"/>
        <dbReference type="ChEBI" id="CHEBI:15378"/>
        <dbReference type="ChEBI" id="CHEBI:57783"/>
        <dbReference type="ChEBI" id="CHEBI:58349"/>
        <dbReference type="ChEBI" id="CHEBI:231623"/>
        <dbReference type="ChEBI" id="CHEBI:231637"/>
        <dbReference type="EC" id="1.3.1.94"/>
    </reaction>
    <physiologicalReaction direction="right-to-left" evidence="5">
        <dbReference type="Rhea" id="RHEA:80729"/>
    </physiologicalReaction>
</comment>
<accession>A0A1E3PGL6</accession>
<comment type="pathway">
    <text evidence="5">Protein modification; protein glycosylation.</text>
</comment>
<feature type="transmembrane region" description="Helical" evidence="5">
    <location>
        <begin position="12"/>
        <end position="32"/>
    </location>
</feature>
<dbReference type="PROSITE" id="PS50244">
    <property type="entry name" value="S5A_REDUCTASE"/>
    <property type="match status" value="1"/>
</dbReference>
<dbReference type="GO" id="GO:0005789">
    <property type="term" value="C:endoplasmic reticulum membrane"/>
    <property type="evidence" value="ECO:0007669"/>
    <property type="project" value="UniProtKB-SubCell"/>
</dbReference>
<dbReference type="Pfam" id="PF02544">
    <property type="entry name" value="Steroid_dh"/>
    <property type="match status" value="1"/>
</dbReference>
<dbReference type="STRING" id="857566.A0A1E3PGL6"/>
<comment type="function">
    <text evidence="5">Plays a key role in early steps of protein N-linked glycosylation by being involved in the conversion of polyprenol into dolichol. Acts as a polyprenal reductase that mediates the reduction of polyprenal into dolichal in a NADP-dependent mechanism. Dolichols are required for the synthesis of dolichol-linked monosaccharides and the oligosaccharide precursor used for N-glycosylation.</text>
</comment>
<gene>
    <name evidence="7" type="ORF">NADFUDRAFT_14448</name>
</gene>
<protein>
    <recommendedName>
        <fullName evidence="5">Polyprenal reductase</fullName>
        <ecNumber evidence="5">1.3.1.94</ecNumber>
    </recommendedName>
</protein>
<proteinExistence type="inferred from homology"/>
<evidence type="ECO:0000256" key="5">
    <source>
        <dbReference type="RuleBase" id="RU367081"/>
    </source>
</evidence>
<feature type="transmembrane region" description="Helical" evidence="5">
    <location>
        <begin position="137"/>
        <end position="157"/>
    </location>
</feature>
<feature type="transmembrane region" description="Helical" evidence="5">
    <location>
        <begin position="177"/>
        <end position="200"/>
    </location>
</feature>
<dbReference type="PANTHER" id="PTHR14624:SF0">
    <property type="entry name" value="POLYPRENOL REDUCTASE"/>
    <property type="match status" value="1"/>
</dbReference>
<dbReference type="InterPro" id="IPR001104">
    <property type="entry name" value="3-oxo-5_a-steroid_4-DH_C"/>
</dbReference>
<keyword evidence="5" id="KW-0256">Endoplasmic reticulum</keyword>
<feature type="transmembrane region" description="Helical" evidence="5">
    <location>
        <begin position="90"/>
        <end position="116"/>
    </location>
</feature>
<dbReference type="Proteomes" id="UP000095009">
    <property type="component" value="Unassembled WGS sequence"/>
</dbReference>
<evidence type="ECO:0000256" key="2">
    <source>
        <dbReference type="ARBA" id="ARBA00022692"/>
    </source>
</evidence>
<dbReference type="PANTHER" id="PTHR14624">
    <property type="entry name" value="DFG10 PROTEIN"/>
    <property type="match status" value="1"/>
</dbReference>
<keyword evidence="8" id="KW-1185">Reference proteome</keyword>
<organism evidence="7 8">
    <name type="scientific">Nadsonia fulvescens var. elongata DSM 6958</name>
    <dbReference type="NCBI Taxonomy" id="857566"/>
    <lineage>
        <taxon>Eukaryota</taxon>
        <taxon>Fungi</taxon>
        <taxon>Dikarya</taxon>
        <taxon>Ascomycota</taxon>
        <taxon>Saccharomycotina</taxon>
        <taxon>Dipodascomycetes</taxon>
        <taxon>Dipodascales</taxon>
        <taxon>Dipodascales incertae sedis</taxon>
        <taxon>Nadsonia</taxon>
    </lineage>
</organism>
<evidence type="ECO:0000313" key="7">
    <source>
        <dbReference type="EMBL" id="ODQ64576.1"/>
    </source>
</evidence>
<keyword evidence="5" id="KW-0560">Oxidoreductase</keyword>
<keyword evidence="5" id="KW-0521">NADP</keyword>
<feature type="non-terminal residue" evidence="7">
    <location>
        <position position="1"/>
    </location>
</feature>
<evidence type="ECO:0000256" key="3">
    <source>
        <dbReference type="ARBA" id="ARBA00022989"/>
    </source>
</evidence>
<keyword evidence="4 5" id="KW-0472">Membrane</keyword>
<dbReference type="OrthoDB" id="541710at2759"/>
<feature type="transmembrane region" description="Helical" evidence="5">
    <location>
        <begin position="212"/>
        <end position="234"/>
    </location>
</feature>
<dbReference type="GO" id="GO:0016095">
    <property type="term" value="P:polyprenol catabolic process"/>
    <property type="evidence" value="ECO:0007669"/>
    <property type="project" value="UniProtKB-UniRule"/>
</dbReference>
<dbReference type="GO" id="GO:0003865">
    <property type="term" value="F:3-oxo-5-alpha-steroid 4-dehydrogenase activity"/>
    <property type="evidence" value="ECO:0007669"/>
    <property type="project" value="TreeGrafter"/>
</dbReference>
<keyword evidence="3 5" id="KW-1133">Transmembrane helix</keyword>
<dbReference type="InterPro" id="IPR039698">
    <property type="entry name" value="Dfg10/SRD5A3"/>
</dbReference>
<evidence type="ECO:0000259" key="6">
    <source>
        <dbReference type="Pfam" id="PF02544"/>
    </source>
</evidence>
<dbReference type="EMBL" id="KV454411">
    <property type="protein sequence ID" value="ODQ64576.1"/>
    <property type="molecule type" value="Genomic_DNA"/>
</dbReference>
<dbReference type="GO" id="GO:0102389">
    <property type="term" value="F:polyprenol reductase activity"/>
    <property type="evidence" value="ECO:0007669"/>
    <property type="project" value="UniProtKB-UniRule"/>
</dbReference>
<feature type="domain" description="3-oxo-5-alpha-steroid 4-dehydrogenase C-terminal" evidence="6">
    <location>
        <begin position="141"/>
        <end position="238"/>
    </location>
</feature>
<sequence length="238" mass="27941">LHLNLPKQWFIHFYLGFFLQNLFTIVMFNLPGRYNLTPVLSFINEHTRQPDQQSFNCAVIVTLLFFTQSIRRSYECIFIEKSNGKAMMQLSHYLVGIIFYITISISAWIGSTGLFLRNQHNPFKNITIYEIIKSMSPVQKLFIFIFFASSYAQYTYHKHLASLPKYTLPSKPKDSPLLFKLCACPHYFMEIIIYLSALLINYHDSNKLSLPLLTGFIWVCVNLTVAAEQSWLWYTRKF</sequence>
<dbReference type="AlphaFoldDB" id="A0A1E3PGL6"/>
<dbReference type="GO" id="GO:0160198">
    <property type="term" value="F:polyprenal reductase activity"/>
    <property type="evidence" value="ECO:0007669"/>
    <property type="project" value="UniProtKB-EC"/>
</dbReference>
<feature type="non-terminal residue" evidence="7">
    <location>
        <position position="238"/>
    </location>
</feature>
<dbReference type="UniPathway" id="UPA00378"/>
<dbReference type="GO" id="GO:0006488">
    <property type="term" value="P:dolichol-linked oligosaccharide biosynthetic process"/>
    <property type="evidence" value="ECO:0007669"/>
    <property type="project" value="UniProtKB-UniRule"/>
</dbReference>
<evidence type="ECO:0000313" key="8">
    <source>
        <dbReference type="Proteomes" id="UP000095009"/>
    </source>
</evidence>
<reference evidence="7 8" key="1">
    <citation type="journal article" date="2016" name="Proc. Natl. Acad. Sci. U.S.A.">
        <title>Comparative genomics of biotechnologically important yeasts.</title>
        <authorList>
            <person name="Riley R."/>
            <person name="Haridas S."/>
            <person name="Wolfe K.H."/>
            <person name="Lopes M.R."/>
            <person name="Hittinger C.T."/>
            <person name="Goeker M."/>
            <person name="Salamov A.A."/>
            <person name="Wisecaver J.H."/>
            <person name="Long T.M."/>
            <person name="Calvey C.H."/>
            <person name="Aerts A.L."/>
            <person name="Barry K.W."/>
            <person name="Choi C."/>
            <person name="Clum A."/>
            <person name="Coughlan A.Y."/>
            <person name="Deshpande S."/>
            <person name="Douglass A.P."/>
            <person name="Hanson S.J."/>
            <person name="Klenk H.-P."/>
            <person name="LaButti K.M."/>
            <person name="Lapidus A."/>
            <person name="Lindquist E.A."/>
            <person name="Lipzen A.M."/>
            <person name="Meier-Kolthoff J.P."/>
            <person name="Ohm R.A."/>
            <person name="Otillar R.P."/>
            <person name="Pangilinan J.L."/>
            <person name="Peng Y."/>
            <person name="Rokas A."/>
            <person name="Rosa C.A."/>
            <person name="Scheuner C."/>
            <person name="Sibirny A.A."/>
            <person name="Slot J.C."/>
            <person name="Stielow J.B."/>
            <person name="Sun H."/>
            <person name="Kurtzman C.P."/>
            <person name="Blackwell M."/>
            <person name="Grigoriev I.V."/>
            <person name="Jeffries T.W."/>
        </authorList>
    </citation>
    <scope>NUCLEOTIDE SEQUENCE [LARGE SCALE GENOMIC DNA]</scope>
    <source>
        <strain evidence="7 8">DSM 6958</strain>
    </source>
</reference>
<name>A0A1E3PGL6_9ASCO</name>